<dbReference type="PROSITE" id="PS00107">
    <property type="entry name" value="PROTEIN_KINASE_ATP"/>
    <property type="match status" value="1"/>
</dbReference>
<evidence type="ECO:0000256" key="15">
    <source>
        <dbReference type="ARBA" id="ARBA00048679"/>
    </source>
</evidence>
<evidence type="ECO:0000256" key="1">
    <source>
        <dbReference type="ARBA" id="ARBA00004370"/>
    </source>
</evidence>
<dbReference type="PROSITE" id="PS00108">
    <property type="entry name" value="PROTEIN_KINASE_ST"/>
    <property type="match status" value="1"/>
</dbReference>
<reference evidence="21" key="1">
    <citation type="submission" date="2025-08" db="UniProtKB">
        <authorList>
            <consortium name="RefSeq"/>
        </authorList>
    </citation>
    <scope>IDENTIFICATION</scope>
    <source>
        <tissue evidence="21">Leaf</tissue>
    </source>
</reference>
<dbReference type="Gene3D" id="3.30.450.20">
    <property type="entry name" value="PAS domain"/>
    <property type="match status" value="1"/>
</dbReference>
<keyword evidence="12" id="KW-0472">Membrane</keyword>
<dbReference type="SMART" id="SM00091">
    <property type="entry name" value="PAS"/>
    <property type="match status" value="1"/>
</dbReference>
<feature type="compositionally biased region" description="Polar residues" evidence="17">
    <location>
        <begin position="336"/>
        <end position="352"/>
    </location>
</feature>
<evidence type="ECO:0000256" key="16">
    <source>
        <dbReference type="PROSITE-ProRule" id="PRU10141"/>
    </source>
</evidence>
<evidence type="ECO:0000256" key="17">
    <source>
        <dbReference type="SAM" id="MobiDB-lite"/>
    </source>
</evidence>
<dbReference type="InterPro" id="IPR017441">
    <property type="entry name" value="Protein_kinase_ATP_BS"/>
</dbReference>
<dbReference type="InterPro" id="IPR008271">
    <property type="entry name" value="Ser/Thr_kinase_AS"/>
</dbReference>
<keyword evidence="13" id="KW-0675">Receptor</keyword>
<feature type="region of interest" description="Disordered" evidence="17">
    <location>
        <begin position="311"/>
        <end position="353"/>
    </location>
</feature>
<dbReference type="Gene3D" id="1.10.510.10">
    <property type="entry name" value="Transferase(Phosphotransferase) domain 1"/>
    <property type="match status" value="1"/>
</dbReference>
<dbReference type="PANTHER" id="PTHR44329:SF47">
    <property type="entry name" value="SERINE_THREONINE-PROTEIN KINASE ROCO5-RELATED"/>
    <property type="match status" value="1"/>
</dbReference>
<feature type="compositionally biased region" description="Polar residues" evidence="17">
    <location>
        <begin position="247"/>
        <end position="259"/>
    </location>
</feature>
<dbReference type="SUPFAM" id="SSF55785">
    <property type="entry name" value="PYP-like sensor domain (PAS domain)"/>
    <property type="match status" value="1"/>
</dbReference>
<gene>
    <name evidence="21" type="primary">LOC110425636</name>
</gene>
<dbReference type="PRINTS" id="PR00109">
    <property type="entry name" value="TYRKINASE"/>
</dbReference>
<evidence type="ECO:0000259" key="19">
    <source>
        <dbReference type="PROSITE" id="PS50112"/>
    </source>
</evidence>
<dbReference type="PANTHER" id="PTHR44329">
    <property type="entry name" value="SERINE/THREONINE-PROTEIN KINASE TNNI3K-RELATED"/>
    <property type="match status" value="1"/>
</dbReference>
<comment type="catalytic activity">
    <reaction evidence="14">
        <text>L-threonyl-[protein] + ATP = O-phospho-L-threonyl-[protein] + ADP + H(+)</text>
        <dbReference type="Rhea" id="RHEA:46608"/>
        <dbReference type="Rhea" id="RHEA-COMP:11060"/>
        <dbReference type="Rhea" id="RHEA-COMP:11605"/>
        <dbReference type="ChEBI" id="CHEBI:15378"/>
        <dbReference type="ChEBI" id="CHEBI:30013"/>
        <dbReference type="ChEBI" id="CHEBI:30616"/>
        <dbReference type="ChEBI" id="CHEBI:61977"/>
        <dbReference type="ChEBI" id="CHEBI:456216"/>
        <dbReference type="EC" id="2.7.11.1"/>
    </reaction>
</comment>
<evidence type="ECO:0000256" key="3">
    <source>
        <dbReference type="ARBA" id="ARBA00012513"/>
    </source>
</evidence>
<dbReference type="PROSITE" id="PS50011">
    <property type="entry name" value="PROTEIN_KINASE_DOM"/>
    <property type="match status" value="1"/>
</dbReference>
<keyword evidence="4" id="KW-0723">Serine/threonine-protein kinase</keyword>
<evidence type="ECO:0000256" key="4">
    <source>
        <dbReference type="ARBA" id="ARBA00022527"/>
    </source>
</evidence>
<keyword evidence="8 16" id="KW-0547">Nucleotide-binding</keyword>
<feature type="domain" description="PAS" evidence="19">
    <location>
        <begin position="69"/>
        <end position="141"/>
    </location>
</feature>
<evidence type="ECO:0000256" key="9">
    <source>
        <dbReference type="ARBA" id="ARBA00022777"/>
    </source>
</evidence>
<evidence type="ECO:0000313" key="21">
    <source>
        <dbReference type="RefSeq" id="XP_021296255.1"/>
    </source>
</evidence>
<dbReference type="InterPro" id="IPR000014">
    <property type="entry name" value="PAS"/>
</dbReference>
<keyword evidence="5" id="KW-0600">Photoreceptor protein</keyword>
<evidence type="ECO:0000256" key="13">
    <source>
        <dbReference type="ARBA" id="ARBA00023170"/>
    </source>
</evidence>
<dbReference type="Pfam" id="PF07714">
    <property type="entry name" value="PK_Tyr_Ser-Thr"/>
    <property type="match status" value="1"/>
</dbReference>
<dbReference type="NCBIfam" id="TIGR00229">
    <property type="entry name" value="sensory_box"/>
    <property type="match status" value="1"/>
</dbReference>
<dbReference type="GO" id="GO:0016020">
    <property type="term" value="C:membrane"/>
    <property type="evidence" value="ECO:0007669"/>
    <property type="project" value="UniProtKB-SubCell"/>
</dbReference>
<feature type="binding site" evidence="16">
    <location>
        <position position="496"/>
    </location>
    <ligand>
        <name>ATP</name>
        <dbReference type="ChEBI" id="CHEBI:30616"/>
    </ligand>
</feature>
<dbReference type="InterPro" id="IPR011009">
    <property type="entry name" value="Kinase-like_dom_sf"/>
</dbReference>
<keyword evidence="10 16" id="KW-0067">ATP-binding</keyword>
<dbReference type="GO" id="GO:0005524">
    <property type="term" value="F:ATP binding"/>
    <property type="evidence" value="ECO:0007669"/>
    <property type="project" value="UniProtKB-UniRule"/>
</dbReference>
<evidence type="ECO:0000256" key="6">
    <source>
        <dbReference type="ARBA" id="ARBA00022606"/>
    </source>
</evidence>
<evidence type="ECO:0000256" key="2">
    <source>
        <dbReference type="ARBA" id="ARBA00010507"/>
    </source>
</evidence>
<evidence type="ECO:0000259" key="18">
    <source>
        <dbReference type="PROSITE" id="PS50011"/>
    </source>
</evidence>
<dbReference type="AlphaFoldDB" id="A0A6J1BAC1"/>
<evidence type="ECO:0000256" key="8">
    <source>
        <dbReference type="ARBA" id="ARBA00022741"/>
    </source>
</evidence>
<evidence type="ECO:0000313" key="20">
    <source>
        <dbReference type="Proteomes" id="UP000504621"/>
    </source>
</evidence>
<protein>
    <recommendedName>
        <fullName evidence="3">non-specific serine/threonine protein kinase</fullName>
        <ecNumber evidence="3">2.7.11.1</ecNumber>
    </recommendedName>
</protein>
<proteinExistence type="inferred from homology"/>
<feature type="domain" description="Protein kinase" evidence="18">
    <location>
        <begin position="469"/>
        <end position="725"/>
    </location>
</feature>
<evidence type="ECO:0000256" key="12">
    <source>
        <dbReference type="ARBA" id="ARBA00023136"/>
    </source>
</evidence>
<evidence type="ECO:0000256" key="14">
    <source>
        <dbReference type="ARBA" id="ARBA00047899"/>
    </source>
</evidence>
<dbReference type="InterPro" id="IPR000719">
    <property type="entry name" value="Prot_kinase_dom"/>
</dbReference>
<keyword evidence="9 21" id="KW-0418">Kinase</keyword>
<organism evidence="20 21">
    <name type="scientific">Herrania umbratica</name>
    <dbReference type="NCBI Taxonomy" id="108875"/>
    <lineage>
        <taxon>Eukaryota</taxon>
        <taxon>Viridiplantae</taxon>
        <taxon>Streptophyta</taxon>
        <taxon>Embryophyta</taxon>
        <taxon>Tracheophyta</taxon>
        <taxon>Spermatophyta</taxon>
        <taxon>Magnoliopsida</taxon>
        <taxon>eudicotyledons</taxon>
        <taxon>Gunneridae</taxon>
        <taxon>Pentapetalae</taxon>
        <taxon>rosids</taxon>
        <taxon>malvids</taxon>
        <taxon>Malvales</taxon>
        <taxon>Malvaceae</taxon>
        <taxon>Byttnerioideae</taxon>
        <taxon>Herrania</taxon>
    </lineage>
</organism>
<dbReference type="RefSeq" id="XP_021296255.1">
    <property type="nucleotide sequence ID" value="XM_021440580.1"/>
</dbReference>
<dbReference type="FunFam" id="3.30.200.20:FF:000060">
    <property type="entry name" value="Serine/threonine-protein kinase isoform 1"/>
    <property type="match status" value="1"/>
</dbReference>
<accession>A0A6J1BAC1</accession>
<keyword evidence="20" id="KW-1185">Reference proteome</keyword>
<comment type="subcellular location">
    <subcellularLocation>
        <location evidence="1">Membrane</location>
    </subcellularLocation>
</comment>
<keyword evidence="11" id="KW-0157">Chromophore</keyword>
<keyword evidence="6" id="KW-0716">Sensory transduction</keyword>
<dbReference type="GeneID" id="110425636"/>
<evidence type="ECO:0000256" key="11">
    <source>
        <dbReference type="ARBA" id="ARBA00022991"/>
    </source>
</evidence>
<comment type="catalytic activity">
    <reaction evidence="15">
        <text>L-seryl-[protein] + ATP = O-phospho-L-seryl-[protein] + ADP + H(+)</text>
        <dbReference type="Rhea" id="RHEA:17989"/>
        <dbReference type="Rhea" id="RHEA-COMP:9863"/>
        <dbReference type="Rhea" id="RHEA-COMP:11604"/>
        <dbReference type="ChEBI" id="CHEBI:15378"/>
        <dbReference type="ChEBI" id="CHEBI:29999"/>
        <dbReference type="ChEBI" id="CHEBI:30616"/>
        <dbReference type="ChEBI" id="CHEBI:83421"/>
        <dbReference type="ChEBI" id="CHEBI:456216"/>
        <dbReference type="EC" id="2.7.11.1"/>
    </reaction>
</comment>
<dbReference type="Proteomes" id="UP000504621">
    <property type="component" value="Unplaced"/>
</dbReference>
<dbReference type="CDD" id="cd13999">
    <property type="entry name" value="STKc_MAP3K-like"/>
    <property type="match status" value="1"/>
</dbReference>
<dbReference type="GO" id="GO:0009881">
    <property type="term" value="F:photoreceptor activity"/>
    <property type="evidence" value="ECO:0007669"/>
    <property type="project" value="UniProtKB-KW"/>
</dbReference>
<name>A0A6J1BAC1_9ROSI</name>
<evidence type="ECO:0000256" key="10">
    <source>
        <dbReference type="ARBA" id="ARBA00022840"/>
    </source>
</evidence>
<dbReference type="Pfam" id="PF13426">
    <property type="entry name" value="PAS_9"/>
    <property type="match status" value="1"/>
</dbReference>
<dbReference type="InterPro" id="IPR001245">
    <property type="entry name" value="Ser-Thr/Tyr_kinase_cat_dom"/>
</dbReference>
<evidence type="ECO:0000256" key="5">
    <source>
        <dbReference type="ARBA" id="ARBA00022543"/>
    </source>
</evidence>
<dbReference type="InterPro" id="IPR035965">
    <property type="entry name" value="PAS-like_dom_sf"/>
</dbReference>
<dbReference type="SUPFAM" id="SSF56112">
    <property type="entry name" value="Protein kinase-like (PK-like)"/>
    <property type="match status" value="1"/>
</dbReference>
<dbReference type="InterPro" id="IPR051681">
    <property type="entry name" value="Ser/Thr_Kinases-Pseudokinases"/>
</dbReference>
<dbReference type="FunFam" id="1.10.510.10:FF:000476">
    <property type="entry name" value="PAS domain-containing protein tyrosine kinase family protein"/>
    <property type="match status" value="1"/>
</dbReference>
<dbReference type="OrthoDB" id="339325at2759"/>
<keyword evidence="7" id="KW-0808">Transferase</keyword>
<sequence>MAGDDFEASRYRVLVDRCLGLEASHAKLREEFDELVQQDKSKTEVVGTSDSGDATPYSCFVTFPGFFSTGSPFKNVLESIGHAVHVCSVSSEKITFWNRSAENLFGWRSNEVLGQRDTELLIAAEYNTPLKKIMEKLSSGKSWSGQFPLKRRSGEMFMALVSKSPLYEDGQLTGIITVSSDAAIFNGINSESLGTYQDHGRLRRIKMKTIQWHPPRPQSGPSVSNLALRFLLNKQDGTKSRDEEDAATSTEAKLETPNTAEGKLYTNSHEESNPAEGTSCRKDENAFNFAQPSKIAAKVLAKLHIRETSNHSNEYDESVKQNGPTSRLARNDATDVPNSFGDSNASTPNHFNPFSAAENAIASVHKHTSPASVEEKNVVASSKECNGQFCLAGIGDSTAGLACQGNGNELELEFPNMYASEMEHEVQKHTDGKNFSSLWESIGSQGSSSSKGDNESNSIVDCEIQWEDLHLGEEVGQGSYAIVYRGIWNGSDVAVKVYFAGEYRESTLLEYKKEIDIMRKLRHPNVLLFMGAVYSQERLAIVTEYLPRGSLFKTLHKNNQALDLRRRMKMALDVARGMNYLHHRNPPIVHRDLKSSNLLVDRNWNVKVADFGLSRWKNGTFLTTKSGRGTPQWMAPEVLRNEPSNETSDVFSFGVILWELMTVSIPWNNLNSLQVVGVVGFMDRRLELPEGLDPQVASIISDCWRSEPENRPSFEDIINRMTGIFPKSATGLARRINTAMGGS</sequence>
<dbReference type="CDD" id="cd00130">
    <property type="entry name" value="PAS"/>
    <property type="match status" value="1"/>
</dbReference>
<dbReference type="SMART" id="SM00220">
    <property type="entry name" value="S_TKc"/>
    <property type="match status" value="1"/>
</dbReference>
<dbReference type="EC" id="2.7.11.1" evidence="3"/>
<comment type="similarity">
    <text evidence="2">Belongs to the protein kinase superfamily. TKL Ser/Thr protein kinase family. RAF subfamily.</text>
</comment>
<feature type="region of interest" description="Disordered" evidence="17">
    <location>
        <begin position="234"/>
        <end position="281"/>
    </location>
</feature>
<dbReference type="Gene3D" id="3.30.200.20">
    <property type="entry name" value="Phosphorylase Kinase, domain 1"/>
    <property type="match status" value="1"/>
</dbReference>
<dbReference type="GO" id="GO:0004674">
    <property type="term" value="F:protein serine/threonine kinase activity"/>
    <property type="evidence" value="ECO:0007669"/>
    <property type="project" value="UniProtKB-KW"/>
</dbReference>
<evidence type="ECO:0000256" key="7">
    <source>
        <dbReference type="ARBA" id="ARBA00022679"/>
    </source>
</evidence>
<dbReference type="PROSITE" id="PS50112">
    <property type="entry name" value="PAS"/>
    <property type="match status" value="1"/>
</dbReference>